<keyword evidence="1" id="KW-0472">Membrane</keyword>
<organism evidence="2 3">
    <name type="scientific">Vigna unguiculata</name>
    <name type="common">Cowpea</name>
    <dbReference type="NCBI Taxonomy" id="3917"/>
    <lineage>
        <taxon>Eukaryota</taxon>
        <taxon>Viridiplantae</taxon>
        <taxon>Streptophyta</taxon>
        <taxon>Embryophyta</taxon>
        <taxon>Tracheophyta</taxon>
        <taxon>Spermatophyta</taxon>
        <taxon>Magnoliopsida</taxon>
        <taxon>eudicotyledons</taxon>
        <taxon>Gunneridae</taxon>
        <taxon>Pentapetalae</taxon>
        <taxon>rosids</taxon>
        <taxon>fabids</taxon>
        <taxon>Fabales</taxon>
        <taxon>Fabaceae</taxon>
        <taxon>Papilionoideae</taxon>
        <taxon>50 kb inversion clade</taxon>
        <taxon>NPAAA clade</taxon>
        <taxon>indigoferoid/millettioid clade</taxon>
        <taxon>Phaseoleae</taxon>
        <taxon>Vigna</taxon>
    </lineage>
</organism>
<keyword evidence="1" id="KW-1133">Transmembrane helix</keyword>
<dbReference type="EMBL" id="CP039355">
    <property type="protein sequence ID" value="QCE15403.1"/>
    <property type="molecule type" value="Genomic_DNA"/>
</dbReference>
<feature type="transmembrane region" description="Helical" evidence="1">
    <location>
        <begin position="6"/>
        <end position="31"/>
    </location>
</feature>
<dbReference type="AlphaFoldDB" id="A0A4D6NNI7"/>
<evidence type="ECO:0000256" key="1">
    <source>
        <dbReference type="SAM" id="Phobius"/>
    </source>
</evidence>
<gene>
    <name evidence="2" type="ORF">DEO72_LG11g2414</name>
</gene>
<sequence length="49" mass="5383">MTLWTSVVSLFGRVVGIAGLDVVVPVIDFAYKTRKGAMGSRLRLETSRE</sequence>
<keyword evidence="1" id="KW-0812">Transmembrane</keyword>
<evidence type="ECO:0000313" key="2">
    <source>
        <dbReference type="EMBL" id="QCE15403.1"/>
    </source>
</evidence>
<accession>A0A4D6NNI7</accession>
<reference evidence="2 3" key="1">
    <citation type="submission" date="2019-04" db="EMBL/GenBank/DDBJ databases">
        <title>An improved genome assembly and genetic linkage map for asparagus bean, Vigna unguiculata ssp. sesquipedialis.</title>
        <authorList>
            <person name="Xia Q."/>
            <person name="Zhang R."/>
            <person name="Dong Y."/>
        </authorList>
    </citation>
    <scope>NUCLEOTIDE SEQUENCE [LARGE SCALE GENOMIC DNA]</scope>
    <source>
        <tissue evidence="2">Leaf</tissue>
    </source>
</reference>
<evidence type="ECO:0000313" key="3">
    <source>
        <dbReference type="Proteomes" id="UP000501690"/>
    </source>
</evidence>
<proteinExistence type="predicted"/>
<protein>
    <submittedName>
        <fullName evidence="2">Uncharacterized protein</fullName>
    </submittedName>
</protein>
<dbReference type="Proteomes" id="UP000501690">
    <property type="component" value="Linkage Group LG11"/>
</dbReference>
<name>A0A4D6NNI7_VIGUN</name>
<keyword evidence="3" id="KW-1185">Reference proteome</keyword>